<organism evidence="1 2">
    <name type="scientific">Nonomuraea spiralis</name>
    <dbReference type="NCBI Taxonomy" id="46182"/>
    <lineage>
        <taxon>Bacteria</taxon>
        <taxon>Bacillati</taxon>
        <taxon>Actinomycetota</taxon>
        <taxon>Actinomycetes</taxon>
        <taxon>Streptosporangiales</taxon>
        <taxon>Streptosporangiaceae</taxon>
        <taxon>Nonomuraea</taxon>
    </lineage>
</organism>
<accession>A0ABV5IEJ4</accession>
<protein>
    <submittedName>
        <fullName evidence="1">HEXXH motif domain-containing protein</fullName>
    </submittedName>
</protein>
<evidence type="ECO:0000313" key="1">
    <source>
        <dbReference type="EMBL" id="MFB9202762.1"/>
    </source>
</evidence>
<reference evidence="1 2" key="1">
    <citation type="submission" date="2024-09" db="EMBL/GenBank/DDBJ databases">
        <authorList>
            <person name="Sun Q."/>
            <person name="Mori K."/>
        </authorList>
    </citation>
    <scope>NUCLEOTIDE SEQUENCE [LARGE SCALE GENOMIC DNA]</scope>
    <source>
        <strain evidence="1 2">CCM 3426</strain>
    </source>
</reference>
<dbReference type="Proteomes" id="UP001589647">
    <property type="component" value="Unassembled WGS sequence"/>
</dbReference>
<dbReference type="RefSeq" id="WP_189645990.1">
    <property type="nucleotide sequence ID" value="NZ_BMRC01000002.1"/>
</dbReference>
<comment type="caution">
    <text evidence="1">The sequence shown here is derived from an EMBL/GenBank/DDBJ whole genome shotgun (WGS) entry which is preliminary data.</text>
</comment>
<sequence length="439" mass="47424">MPPRHHRIPDDVLTRLAAGGGGAEAARHLAAAEWSKRRLLVLRLARLAADSGHPHAEAADHAYDVLAEVEKKRPDAVRTALGHPAVGAWAAQTVGALERGRTPALGPGHLGAVAAVAALKAGMPCRTEAPAPGGDLALPALGRLSLPGPDVPDLVEVHVHADGRMTAGGVRLRPGQGEHPGWRPLHRLATADGRLSLLVDDLHPFRWTPSTLIEGRLPEPELPRWQECLESAWQTLRRHHWTIADETRELVSVLTPVQGPAQGMNSASAADRFGTVAMSTPPDGRWLASTFAHEVQHAKLGAILDVLRLLEPDDVVHYAPWRPDPRPLSGLVQGAYAYLGVSGFWRRQREHESDLRPHIEFARWRESAYAVTGTLLDSGRLTDIGERFVSGMRATLAAWLAEPVPPAALDEARREAEAHLDAWRARNPGFSPDGGAITA</sequence>
<name>A0ABV5IEJ4_9ACTN</name>
<proteinExistence type="predicted"/>
<dbReference type="InterPro" id="IPR026337">
    <property type="entry name" value="AKG_HExxH"/>
</dbReference>
<dbReference type="NCBIfam" id="TIGR04267">
    <property type="entry name" value="mod_HExxH"/>
    <property type="match status" value="1"/>
</dbReference>
<gene>
    <name evidence="1" type="ORF">ACFFV7_16310</name>
</gene>
<evidence type="ECO:0000313" key="2">
    <source>
        <dbReference type="Proteomes" id="UP001589647"/>
    </source>
</evidence>
<keyword evidence="2" id="KW-1185">Reference proteome</keyword>
<dbReference type="EMBL" id="JBHMEI010000013">
    <property type="protein sequence ID" value="MFB9202762.1"/>
    <property type="molecule type" value="Genomic_DNA"/>
</dbReference>